<protein>
    <submittedName>
        <fullName evidence="2">Uncharacterized protein</fullName>
    </submittedName>
</protein>
<name>A0ABS9K6H4_9RHOO</name>
<keyword evidence="1" id="KW-0732">Signal</keyword>
<reference evidence="2" key="1">
    <citation type="submission" date="2022-01" db="EMBL/GenBank/DDBJ databases">
        <authorList>
            <person name="Jo J.-H."/>
            <person name="Im W.-T."/>
        </authorList>
    </citation>
    <scope>NUCLEOTIDE SEQUENCE</scope>
    <source>
        <strain evidence="2">XY25</strain>
    </source>
</reference>
<dbReference type="RefSeq" id="WP_275712161.1">
    <property type="nucleotide sequence ID" value="NZ_JAKLTN010000005.1"/>
</dbReference>
<feature type="chain" id="PRO_5045445440" evidence="1">
    <location>
        <begin position="24"/>
        <end position="123"/>
    </location>
</feature>
<accession>A0ABS9K6H4</accession>
<evidence type="ECO:0000313" key="3">
    <source>
        <dbReference type="Proteomes" id="UP001165384"/>
    </source>
</evidence>
<evidence type="ECO:0000313" key="2">
    <source>
        <dbReference type="EMBL" id="MCG2578767.1"/>
    </source>
</evidence>
<dbReference type="EMBL" id="JAKLTN010000005">
    <property type="protein sequence ID" value="MCG2578767.1"/>
    <property type="molecule type" value="Genomic_DNA"/>
</dbReference>
<proteinExistence type="predicted"/>
<dbReference type="Proteomes" id="UP001165384">
    <property type="component" value="Unassembled WGS sequence"/>
</dbReference>
<keyword evidence="3" id="KW-1185">Reference proteome</keyword>
<gene>
    <name evidence="2" type="ORF">LZ012_17350</name>
</gene>
<sequence>MPTKHLYPIALLAATLLAGSTFAAEPPEHHPHHHAFAQDVDAFHAALAPLWHARPGKERSRNACAKANDLETLAGNIRSADAKPLLGSIAAFRKQCQTSPGKVDAAFSDVHDAFHRLIEPAGR</sequence>
<organism evidence="2 3">
    <name type="scientific">Dechloromonas hankyongensis</name>
    <dbReference type="NCBI Taxonomy" id="2908002"/>
    <lineage>
        <taxon>Bacteria</taxon>
        <taxon>Pseudomonadati</taxon>
        <taxon>Pseudomonadota</taxon>
        <taxon>Betaproteobacteria</taxon>
        <taxon>Rhodocyclales</taxon>
        <taxon>Azonexaceae</taxon>
        <taxon>Dechloromonas</taxon>
    </lineage>
</organism>
<comment type="caution">
    <text evidence="2">The sequence shown here is derived from an EMBL/GenBank/DDBJ whole genome shotgun (WGS) entry which is preliminary data.</text>
</comment>
<evidence type="ECO:0000256" key="1">
    <source>
        <dbReference type="SAM" id="SignalP"/>
    </source>
</evidence>
<feature type="signal peptide" evidence="1">
    <location>
        <begin position="1"/>
        <end position="23"/>
    </location>
</feature>